<accession>A0A8J3XUL3</accession>
<evidence type="ECO:0000313" key="5">
    <source>
        <dbReference type="EMBL" id="GII53404.1"/>
    </source>
</evidence>
<reference evidence="5" key="1">
    <citation type="submission" date="2021-01" db="EMBL/GenBank/DDBJ databases">
        <title>Whole genome shotgun sequence of Planotetraspora thailandica NBRC 104271.</title>
        <authorList>
            <person name="Komaki H."/>
            <person name="Tamura T."/>
        </authorList>
    </citation>
    <scope>NUCLEOTIDE SEQUENCE</scope>
    <source>
        <strain evidence="5">NBRC 104271</strain>
    </source>
</reference>
<dbReference type="AlphaFoldDB" id="A0A8J3XUL3"/>
<protein>
    <submittedName>
        <fullName evidence="5">HxlR family transcriptional regulator</fullName>
    </submittedName>
</protein>
<dbReference type="InterPro" id="IPR036390">
    <property type="entry name" value="WH_DNA-bd_sf"/>
</dbReference>
<dbReference type="PANTHER" id="PTHR33204:SF18">
    <property type="entry name" value="TRANSCRIPTIONAL REGULATORY PROTEIN"/>
    <property type="match status" value="1"/>
</dbReference>
<dbReference type="InterPro" id="IPR002577">
    <property type="entry name" value="HTH_HxlR"/>
</dbReference>
<dbReference type="Pfam" id="PF01638">
    <property type="entry name" value="HxlR"/>
    <property type="match status" value="2"/>
</dbReference>
<dbReference type="RefSeq" id="WP_203943632.1">
    <property type="nucleotide sequence ID" value="NZ_BOOR01000008.1"/>
</dbReference>
<keyword evidence="2" id="KW-0238">DNA-binding</keyword>
<evidence type="ECO:0000259" key="4">
    <source>
        <dbReference type="PROSITE" id="PS51118"/>
    </source>
</evidence>
<dbReference type="GO" id="GO:0003677">
    <property type="term" value="F:DNA binding"/>
    <property type="evidence" value="ECO:0007669"/>
    <property type="project" value="UniProtKB-KW"/>
</dbReference>
<dbReference type="PANTHER" id="PTHR33204">
    <property type="entry name" value="TRANSCRIPTIONAL REGULATOR, MARR FAMILY"/>
    <property type="match status" value="1"/>
</dbReference>
<evidence type="ECO:0000313" key="6">
    <source>
        <dbReference type="Proteomes" id="UP000605992"/>
    </source>
</evidence>
<evidence type="ECO:0000256" key="1">
    <source>
        <dbReference type="ARBA" id="ARBA00023015"/>
    </source>
</evidence>
<dbReference type="PROSITE" id="PS51118">
    <property type="entry name" value="HTH_HXLR"/>
    <property type="match status" value="2"/>
</dbReference>
<comment type="caution">
    <text evidence="5">The sequence shown here is derived from an EMBL/GenBank/DDBJ whole genome shotgun (WGS) entry which is preliminary data.</text>
</comment>
<proteinExistence type="predicted"/>
<feature type="domain" description="HTH hxlR-type" evidence="4">
    <location>
        <begin position="10"/>
        <end position="108"/>
    </location>
</feature>
<evidence type="ECO:0000256" key="2">
    <source>
        <dbReference type="ARBA" id="ARBA00023125"/>
    </source>
</evidence>
<keyword evidence="6" id="KW-1185">Reference proteome</keyword>
<feature type="domain" description="HTH hxlR-type" evidence="4">
    <location>
        <begin position="170"/>
        <end position="262"/>
    </location>
</feature>
<sequence length="301" mass="33852">MEKDPQPGLSPIGQALAVLGDRWVLLILQRAFLHHVRTYAGWRDHLEISDSVLASRLKELVAQGVFMRVTHRNGRARHEYRLTARGLDIWALLVAIHSWERDWTGRTCLPLIHDTCEDEARPYLACGECREPMSARDTDTVREPPAIFATIGTPPPQRRRTVRPDDGADATGYCSDSMKILGDRWSTMVLAAAFLGTRRFGDFQARLRIAPSVLTDRLRRFVGLGVFRCAGGDYRLTEKGLAFFEVFAFLVDWAQREFAAPPGSVLTIIHRPCGAALAPVLVCTACHQPLNRREIRFARGH</sequence>
<dbReference type="Proteomes" id="UP000605992">
    <property type="component" value="Unassembled WGS sequence"/>
</dbReference>
<dbReference type="EMBL" id="BOOR01000008">
    <property type="protein sequence ID" value="GII53404.1"/>
    <property type="molecule type" value="Genomic_DNA"/>
</dbReference>
<organism evidence="5 6">
    <name type="scientific">Planotetraspora thailandica</name>
    <dbReference type="NCBI Taxonomy" id="487172"/>
    <lineage>
        <taxon>Bacteria</taxon>
        <taxon>Bacillati</taxon>
        <taxon>Actinomycetota</taxon>
        <taxon>Actinomycetes</taxon>
        <taxon>Streptosporangiales</taxon>
        <taxon>Streptosporangiaceae</taxon>
        <taxon>Planotetraspora</taxon>
    </lineage>
</organism>
<name>A0A8J3XUL3_9ACTN</name>
<keyword evidence="3" id="KW-0804">Transcription</keyword>
<evidence type="ECO:0000256" key="3">
    <source>
        <dbReference type="ARBA" id="ARBA00023163"/>
    </source>
</evidence>
<dbReference type="Gene3D" id="1.10.10.10">
    <property type="entry name" value="Winged helix-like DNA-binding domain superfamily/Winged helix DNA-binding domain"/>
    <property type="match status" value="2"/>
</dbReference>
<gene>
    <name evidence="5" type="ORF">Pth03_17930</name>
</gene>
<keyword evidence="1" id="KW-0805">Transcription regulation</keyword>
<dbReference type="SUPFAM" id="SSF46785">
    <property type="entry name" value="Winged helix' DNA-binding domain"/>
    <property type="match status" value="2"/>
</dbReference>
<dbReference type="InterPro" id="IPR036388">
    <property type="entry name" value="WH-like_DNA-bd_sf"/>
</dbReference>